<accession>A0A4R4E0H8</accession>
<gene>
    <name evidence="1" type="ORF">E0486_13355</name>
</gene>
<dbReference type="EMBL" id="SKFH01000024">
    <property type="protein sequence ID" value="TCZ68860.1"/>
    <property type="molecule type" value="Genomic_DNA"/>
</dbReference>
<dbReference type="Proteomes" id="UP000295164">
    <property type="component" value="Unassembled WGS sequence"/>
</dbReference>
<comment type="caution">
    <text evidence="1">The sequence shown here is derived from an EMBL/GenBank/DDBJ whole genome shotgun (WGS) entry which is preliminary data.</text>
</comment>
<dbReference type="RefSeq" id="WP_131852678.1">
    <property type="nucleotide sequence ID" value="NZ_SKFH01000024.1"/>
</dbReference>
<reference evidence="1 2" key="1">
    <citation type="submission" date="2019-03" db="EMBL/GenBank/DDBJ databases">
        <authorList>
            <person name="Kim M.K.M."/>
        </authorList>
    </citation>
    <scope>NUCLEOTIDE SEQUENCE [LARGE SCALE GENOMIC DNA]</scope>
    <source>
        <strain evidence="1 2">17J68-15</strain>
    </source>
</reference>
<dbReference type="AlphaFoldDB" id="A0A4R4E0H8"/>
<keyword evidence="2" id="KW-1185">Reference proteome</keyword>
<organism evidence="1 2">
    <name type="scientific">Flaviaesturariibacter aridisoli</name>
    <dbReference type="NCBI Taxonomy" id="2545761"/>
    <lineage>
        <taxon>Bacteria</taxon>
        <taxon>Pseudomonadati</taxon>
        <taxon>Bacteroidota</taxon>
        <taxon>Chitinophagia</taxon>
        <taxon>Chitinophagales</taxon>
        <taxon>Chitinophagaceae</taxon>
        <taxon>Flaviaestuariibacter</taxon>
    </lineage>
</organism>
<protein>
    <submittedName>
        <fullName evidence="1">Uncharacterized protein</fullName>
    </submittedName>
</protein>
<proteinExistence type="predicted"/>
<evidence type="ECO:0000313" key="1">
    <source>
        <dbReference type="EMBL" id="TCZ68860.1"/>
    </source>
</evidence>
<sequence length="227" mass="25235">MRKVFWRRHGAAKAVLTCLEDYRTHWERNAHITESADSIEDLTGAISAAAQRQGDNQTPGHTNDKNDSQDAMLEAGFGMCMKLKVFGRKTKNAVLLADCDFSETSFSGGTDEEQIERCERMTRLATQHLDALATYDITAGDVAALNSLIEAVKPKEGKRDAVGAQRTQATASIPDLMKALSAKLRELDEEIEAFMTKPEQKEFRETYFIARRVKDYKGKGKKVEAAG</sequence>
<name>A0A4R4E0H8_9BACT</name>
<evidence type="ECO:0000313" key="2">
    <source>
        <dbReference type="Proteomes" id="UP000295164"/>
    </source>
</evidence>